<protein>
    <recommendedName>
        <fullName evidence="3">Peptidase aspartic putative domain-containing protein</fullName>
    </recommendedName>
</protein>
<gene>
    <name evidence="1" type="ORF">SNE40_021228</name>
</gene>
<accession>A0AAN8IWF0</accession>
<dbReference type="AlphaFoldDB" id="A0AAN8IWF0"/>
<organism evidence="1 2">
    <name type="scientific">Patella caerulea</name>
    <name type="common">Rayed Mediterranean limpet</name>
    <dbReference type="NCBI Taxonomy" id="87958"/>
    <lineage>
        <taxon>Eukaryota</taxon>
        <taxon>Metazoa</taxon>
        <taxon>Spiralia</taxon>
        <taxon>Lophotrochozoa</taxon>
        <taxon>Mollusca</taxon>
        <taxon>Gastropoda</taxon>
        <taxon>Patellogastropoda</taxon>
        <taxon>Patelloidea</taxon>
        <taxon>Patellidae</taxon>
        <taxon>Patella</taxon>
    </lineage>
</organism>
<keyword evidence="2" id="KW-1185">Reference proteome</keyword>
<sequence length="289" mass="32443">MIVPVWLSNEDNPGHEQLTYLLQDSQSDTPFCTNNSANELDVNGVSAHLMLSTMSAENQLVDCRKISGLQVRAYNSDPASKRISLPSVFTRDKILTNRSHIPTPEMARKWPHLSKIASDIPPLMDCEVGVLIGYDCPKALTPREVIPHDNTGPFALKTDLGWGIVGVVSGLPDESEFDAIGSSSQVFSCSTDEAEVRFSLRNKAKELINPAEVLKMMEMDFSERSLEGPGISRDDQQFLDKMNSSIRMIENHYEMPLLFRNERPFLPNNRHAVISRLNLLAKRFQHIYG</sequence>
<dbReference type="PANTHER" id="PTHR47331:SF5">
    <property type="entry name" value="RIBONUCLEASE H"/>
    <property type="match status" value="1"/>
</dbReference>
<dbReference type="PANTHER" id="PTHR47331">
    <property type="entry name" value="PHD-TYPE DOMAIN-CONTAINING PROTEIN"/>
    <property type="match status" value="1"/>
</dbReference>
<reference evidence="1 2" key="1">
    <citation type="submission" date="2024-01" db="EMBL/GenBank/DDBJ databases">
        <title>The genome of the rayed Mediterranean limpet Patella caerulea (Linnaeus, 1758).</title>
        <authorList>
            <person name="Anh-Thu Weber A."/>
            <person name="Halstead-Nussloch G."/>
        </authorList>
    </citation>
    <scope>NUCLEOTIDE SEQUENCE [LARGE SCALE GENOMIC DNA]</scope>
    <source>
        <strain evidence="1">AATW-2023a</strain>
        <tissue evidence="1">Whole specimen</tissue>
    </source>
</reference>
<evidence type="ECO:0008006" key="3">
    <source>
        <dbReference type="Google" id="ProtNLM"/>
    </source>
</evidence>
<evidence type="ECO:0000313" key="1">
    <source>
        <dbReference type="EMBL" id="KAK6167130.1"/>
    </source>
</evidence>
<proteinExistence type="predicted"/>
<comment type="caution">
    <text evidence="1">The sequence shown here is derived from an EMBL/GenBank/DDBJ whole genome shotgun (WGS) entry which is preliminary data.</text>
</comment>
<name>A0AAN8IWF0_PATCE</name>
<evidence type="ECO:0000313" key="2">
    <source>
        <dbReference type="Proteomes" id="UP001347796"/>
    </source>
</evidence>
<dbReference type="EMBL" id="JAZGQO010000018">
    <property type="protein sequence ID" value="KAK6167130.1"/>
    <property type="molecule type" value="Genomic_DNA"/>
</dbReference>
<dbReference type="Proteomes" id="UP001347796">
    <property type="component" value="Unassembled WGS sequence"/>
</dbReference>